<organism evidence="2 3">
    <name type="scientific">Dyadobacter luteus</name>
    <dbReference type="NCBI Taxonomy" id="2259619"/>
    <lineage>
        <taxon>Bacteria</taxon>
        <taxon>Pseudomonadati</taxon>
        <taxon>Bacteroidota</taxon>
        <taxon>Cytophagia</taxon>
        <taxon>Cytophagales</taxon>
        <taxon>Spirosomataceae</taxon>
        <taxon>Dyadobacter</taxon>
    </lineage>
</organism>
<sequence length="207" mass="23845">MSPQEISDPSDFIRQFCSLHSIADCRFFLWQMLSNSVSAKNTDANASAGEQLYFFENLIPFIEAVFLWQQAESHEHSGTNSKDGTSHESTEHLILDANSETNTTNDPSLAEQNGKSRDKKKHKKLKKHSIWYRGKINDPFRIIDEFFDYSSLMSFKANFYEILKVTSEDYFYQKGSPNEVLHNLERFESMINVAYLMNGEDLAACRA</sequence>
<comment type="caution">
    <text evidence="2">The sequence shown here is derived from an EMBL/GenBank/DDBJ whole genome shotgun (WGS) entry which is preliminary data.</text>
</comment>
<evidence type="ECO:0000313" key="2">
    <source>
        <dbReference type="EMBL" id="REA61692.1"/>
    </source>
</evidence>
<feature type="compositionally biased region" description="Polar residues" evidence="1">
    <location>
        <begin position="98"/>
        <end position="113"/>
    </location>
</feature>
<name>A0A3D8YC18_9BACT</name>
<evidence type="ECO:0000313" key="3">
    <source>
        <dbReference type="Proteomes" id="UP000256373"/>
    </source>
</evidence>
<reference evidence="2 3" key="1">
    <citation type="submission" date="2018-07" db="EMBL/GenBank/DDBJ databases">
        <title>Dyadobacter roseus sp. nov., isolated from rose rhizosphere soil.</title>
        <authorList>
            <person name="Chen L."/>
        </authorList>
    </citation>
    <scope>NUCLEOTIDE SEQUENCE [LARGE SCALE GENOMIC DNA]</scope>
    <source>
        <strain evidence="2 3">RS19</strain>
    </source>
</reference>
<dbReference type="Proteomes" id="UP000256373">
    <property type="component" value="Unassembled WGS sequence"/>
</dbReference>
<proteinExistence type="predicted"/>
<keyword evidence="3" id="KW-1185">Reference proteome</keyword>
<dbReference type="EMBL" id="QNUL01000007">
    <property type="protein sequence ID" value="REA61692.1"/>
    <property type="molecule type" value="Genomic_DNA"/>
</dbReference>
<gene>
    <name evidence="2" type="ORF">DSL64_12095</name>
</gene>
<feature type="region of interest" description="Disordered" evidence="1">
    <location>
        <begin position="97"/>
        <end position="122"/>
    </location>
</feature>
<protein>
    <submittedName>
        <fullName evidence="2">Uncharacterized protein</fullName>
    </submittedName>
</protein>
<accession>A0A3D8YC18</accession>
<evidence type="ECO:0000256" key="1">
    <source>
        <dbReference type="SAM" id="MobiDB-lite"/>
    </source>
</evidence>
<dbReference type="AlphaFoldDB" id="A0A3D8YC18"/>